<evidence type="ECO:0000313" key="10">
    <source>
        <dbReference type="Proteomes" id="UP000001116"/>
    </source>
</evidence>
<evidence type="ECO:0000313" key="9">
    <source>
        <dbReference type="EMBL" id="ABS05412.1"/>
    </source>
</evidence>
<keyword evidence="4 7" id="KW-0732">Signal</keyword>
<keyword evidence="10" id="KW-1185">Reference proteome</keyword>
<keyword evidence="6 9" id="KW-0449">Lipoprotein</keyword>
<reference evidence="10" key="1">
    <citation type="journal article" date="2008" name="PLoS ONE">
        <title>Survival in nuclear waste, extreme resistance, and potential applications gleaned from the genome sequence of Kineococcus radiotolerans SRS30216.</title>
        <authorList>
            <person name="Bagwell C.E."/>
            <person name="Bhat S."/>
            <person name="Hawkins G.M."/>
            <person name="Smith B.W."/>
            <person name="Biswas T."/>
            <person name="Hoover T.R."/>
            <person name="Saunders E."/>
            <person name="Han C.S."/>
            <person name="Tsodikov O.V."/>
            <person name="Shimkets L.J."/>
        </authorList>
    </citation>
    <scope>NUCLEOTIDE SEQUENCE [LARGE SCALE GENOMIC DNA]</scope>
    <source>
        <strain evidence="10">ATCC BAA-149 / DSM 14245 / SRS30216</strain>
    </source>
</reference>
<comment type="subcellular location">
    <subcellularLocation>
        <location evidence="1">Cell membrane</location>
        <topology evidence="1">Lipid-anchor</topology>
    </subcellularLocation>
</comment>
<evidence type="ECO:0000256" key="3">
    <source>
        <dbReference type="ARBA" id="ARBA00022475"/>
    </source>
</evidence>
<dbReference type="PROSITE" id="PS51257">
    <property type="entry name" value="PROKAR_LIPOPROTEIN"/>
    <property type="match status" value="1"/>
</dbReference>
<evidence type="ECO:0000259" key="8">
    <source>
        <dbReference type="Pfam" id="PF02608"/>
    </source>
</evidence>
<evidence type="ECO:0000256" key="2">
    <source>
        <dbReference type="ARBA" id="ARBA00008610"/>
    </source>
</evidence>
<evidence type="ECO:0000256" key="4">
    <source>
        <dbReference type="ARBA" id="ARBA00022729"/>
    </source>
</evidence>
<dbReference type="Pfam" id="PF02608">
    <property type="entry name" value="Bmp"/>
    <property type="match status" value="1"/>
</dbReference>
<dbReference type="PANTHER" id="PTHR34296:SF2">
    <property type="entry name" value="ABC TRANSPORTER GUANOSINE-BINDING PROTEIN NUPN"/>
    <property type="match status" value="1"/>
</dbReference>
<name>A6WF23_KINRD</name>
<dbReference type="InterPro" id="IPR003760">
    <property type="entry name" value="PnrA-like"/>
</dbReference>
<feature type="domain" description="ABC transporter substrate-binding protein PnrA-like" evidence="8">
    <location>
        <begin position="45"/>
        <end position="335"/>
    </location>
</feature>
<feature type="signal peptide" evidence="7">
    <location>
        <begin position="1"/>
        <end position="27"/>
    </location>
</feature>
<dbReference type="STRING" id="266940.Krad_3949"/>
<dbReference type="RefSeq" id="WP_012086302.1">
    <property type="nucleotide sequence ID" value="NC_009664.2"/>
</dbReference>
<evidence type="ECO:0000256" key="1">
    <source>
        <dbReference type="ARBA" id="ARBA00004193"/>
    </source>
</evidence>
<dbReference type="SUPFAM" id="SSF53822">
    <property type="entry name" value="Periplasmic binding protein-like I"/>
    <property type="match status" value="1"/>
</dbReference>
<dbReference type="Proteomes" id="UP000001116">
    <property type="component" value="Chromosome"/>
</dbReference>
<sequence>MKTLHRFAPVAAVGAAALLLASCGSRPDDTAGSAEGSGGGDAFKACMVLDTGGVDDRSFNQSSYAGMEAAKAENPNIEISYVPSADDTQYTPNLQAQVQAGCDTIIGVGGLMADSMKEVASANPDQSFAEIDSSSEEANVYALQYNTAEAAFLGGYLAAGMTKTGVVGTWGGLPIPPVTIFMDGFWEGVQHHNQQKGTNVRVLGWDENNPGGGTFANSFQDQAAGRSITETLAGQGADVIMPVAGQAGLGAGAAAEAAGGNLNLVWVDTDGCESAEQYCKYFISSVTKNLTDSVKEYVLAAADGEAPTGSYVGTLENEGVGLAPFNQFDAQVPAELKSELEAVRAGIVDGSIEITSPSAIAAS</sequence>
<evidence type="ECO:0000256" key="5">
    <source>
        <dbReference type="ARBA" id="ARBA00023136"/>
    </source>
</evidence>
<dbReference type="PANTHER" id="PTHR34296">
    <property type="entry name" value="TRANSCRIPTIONAL ACTIVATOR PROTEIN MED"/>
    <property type="match status" value="1"/>
</dbReference>
<proteinExistence type="inferred from homology"/>
<dbReference type="KEGG" id="kra:Krad_3949"/>
<dbReference type="CDD" id="cd06354">
    <property type="entry name" value="PBP1_PrnA-like"/>
    <property type="match status" value="1"/>
</dbReference>
<dbReference type="OrthoDB" id="9784230at2"/>
<dbReference type="GO" id="GO:0005886">
    <property type="term" value="C:plasma membrane"/>
    <property type="evidence" value="ECO:0007669"/>
    <property type="project" value="UniProtKB-SubCell"/>
</dbReference>
<dbReference type="HOGENOM" id="CLU_038813_0_0_11"/>
<dbReference type="InterPro" id="IPR050957">
    <property type="entry name" value="BMP_lipoprotein"/>
</dbReference>
<feature type="chain" id="PRO_5038498394" evidence="7">
    <location>
        <begin position="28"/>
        <end position="363"/>
    </location>
</feature>
<evidence type="ECO:0000256" key="6">
    <source>
        <dbReference type="ARBA" id="ARBA00023288"/>
    </source>
</evidence>
<gene>
    <name evidence="9" type="ordered locus">Krad_3949</name>
</gene>
<dbReference type="Gene3D" id="3.40.50.2300">
    <property type="match status" value="2"/>
</dbReference>
<keyword evidence="5" id="KW-0472">Membrane</keyword>
<comment type="similarity">
    <text evidence="2">Belongs to the BMP lipoprotein family.</text>
</comment>
<evidence type="ECO:0000256" key="7">
    <source>
        <dbReference type="SAM" id="SignalP"/>
    </source>
</evidence>
<accession>A6WF23</accession>
<protein>
    <submittedName>
        <fullName evidence="9">Basic membrane lipoprotein</fullName>
    </submittedName>
</protein>
<dbReference type="InterPro" id="IPR028082">
    <property type="entry name" value="Peripla_BP_I"/>
</dbReference>
<dbReference type="eggNOG" id="COG1744">
    <property type="taxonomic scope" value="Bacteria"/>
</dbReference>
<organism evidence="9 10">
    <name type="scientific">Kineococcus radiotolerans (strain ATCC BAA-149 / DSM 14245 / SRS30216)</name>
    <dbReference type="NCBI Taxonomy" id="266940"/>
    <lineage>
        <taxon>Bacteria</taxon>
        <taxon>Bacillati</taxon>
        <taxon>Actinomycetota</taxon>
        <taxon>Actinomycetes</taxon>
        <taxon>Kineosporiales</taxon>
        <taxon>Kineosporiaceae</taxon>
        <taxon>Kineococcus</taxon>
    </lineage>
</organism>
<dbReference type="AlphaFoldDB" id="A6WF23"/>
<dbReference type="EMBL" id="CP000750">
    <property type="protein sequence ID" value="ABS05412.1"/>
    <property type="molecule type" value="Genomic_DNA"/>
</dbReference>
<keyword evidence="3" id="KW-1003">Cell membrane</keyword>